<gene>
    <name evidence="1" type="ORF">BJ968_002116</name>
</gene>
<dbReference type="InterPro" id="IPR050179">
    <property type="entry name" value="Trans_hexapeptide_repeat"/>
</dbReference>
<dbReference type="RefSeq" id="WP_179751653.1">
    <property type="nucleotide sequence ID" value="NZ_BAAAGN010000012.1"/>
</dbReference>
<dbReference type="SUPFAM" id="SSF51161">
    <property type="entry name" value="Trimeric LpxA-like enzymes"/>
    <property type="match status" value="2"/>
</dbReference>
<dbReference type="Gene3D" id="2.160.10.10">
    <property type="entry name" value="Hexapeptide repeat proteins"/>
    <property type="match status" value="2"/>
</dbReference>
<accession>A0A7Y9DL61</accession>
<evidence type="ECO:0000313" key="1">
    <source>
        <dbReference type="EMBL" id="NYD22576.1"/>
    </source>
</evidence>
<dbReference type="PANTHER" id="PTHR43300">
    <property type="entry name" value="ACETYLTRANSFERASE"/>
    <property type="match status" value="1"/>
</dbReference>
<keyword evidence="2" id="KW-1185">Reference proteome</keyword>
<dbReference type="AlphaFoldDB" id="A0A7Y9DL61"/>
<organism evidence="1 2">
    <name type="scientific">Kineococcus aurantiacus</name>
    <dbReference type="NCBI Taxonomy" id="37633"/>
    <lineage>
        <taxon>Bacteria</taxon>
        <taxon>Bacillati</taxon>
        <taxon>Actinomycetota</taxon>
        <taxon>Actinomycetes</taxon>
        <taxon>Kineosporiales</taxon>
        <taxon>Kineosporiaceae</taxon>
        <taxon>Kineococcus</taxon>
    </lineage>
</organism>
<dbReference type="EMBL" id="JACCBB010000001">
    <property type="protein sequence ID" value="NYD22576.1"/>
    <property type="molecule type" value="Genomic_DNA"/>
</dbReference>
<sequence length="508" mass="54070">MIEIFCAYLRQPYDHRSRPRGPGDARTPPLRERRKWQLQSDKDSRILDAEGEVRRTAFRLMRDLLRSSVDLDLPPQSIDLQGAVLDGADFSGCPLGKLTMGRTFIAGDLNLNDCLFGGEISLGDDTTIKGNIELGSSQPIPGDVAVGSRCQIDGNVELQAKTILKGQFVVGQGSRIGGHVRGGSDLTIEGIFQLQAESRVREIRLERSSSLLSGLVVAEGGAVEQTLRIEPSSHIKNIDLRAGSRIGGSLVIAGPATVSGGLRIGEAAEIGAGVQLGEGTVGDGIVLGPGSRVSSLSLVATRVTAYVIVRPGATLGHLHLSSSASVSRGILLGRGAEISDDIGIYDLSRVGSRKSEGQKGSSGFSLKAGIFAFDGIHLEEDSRVGGSIKLWGGAAVQGDLVFKRGVQLAEILDMEEGSRVTGEVTLEAGAQVKGGVHTPWAEPTVAPITARELAHGNKLHLVLAHGSHLHFLIRSESSYMMAVLPEDSVTQWVDEPYTLFWKRSDDVR</sequence>
<name>A0A7Y9DL61_9ACTN</name>
<comment type="caution">
    <text evidence="1">The sequence shown here is derived from an EMBL/GenBank/DDBJ whole genome shotgun (WGS) entry which is preliminary data.</text>
</comment>
<reference evidence="1 2" key="1">
    <citation type="submission" date="2020-07" db="EMBL/GenBank/DDBJ databases">
        <title>Sequencing the genomes of 1000 actinobacteria strains.</title>
        <authorList>
            <person name="Klenk H.-P."/>
        </authorList>
    </citation>
    <scope>NUCLEOTIDE SEQUENCE [LARGE SCALE GENOMIC DNA]</scope>
    <source>
        <strain evidence="1 2">DSM 7487</strain>
    </source>
</reference>
<dbReference type="InterPro" id="IPR011004">
    <property type="entry name" value="Trimer_LpxA-like_sf"/>
</dbReference>
<evidence type="ECO:0000313" key="2">
    <source>
        <dbReference type="Proteomes" id="UP000521922"/>
    </source>
</evidence>
<protein>
    <submittedName>
        <fullName evidence="1">NDP-sugar pyrophosphorylase family protein</fullName>
    </submittedName>
</protein>
<dbReference type="Proteomes" id="UP000521922">
    <property type="component" value="Unassembled WGS sequence"/>
</dbReference>
<proteinExistence type="predicted"/>